<dbReference type="PANTHER" id="PTHR43877">
    <property type="entry name" value="AMINOALKYLPHOSPHONATE N-ACETYLTRANSFERASE-RELATED-RELATED"/>
    <property type="match status" value="1"/>
</dbReference>
<evidence type="ECO:0000313" key="4">
    <source>
        <dbReference type="EMBL" id="SFJ87183.1"/>
    </source>
</evidence>
<dbReference type="EMBL" id="FOSC01000007">
    <property type="protein sequence ID" value="SFJ87183.1"/>
    <property type="molecule type" value="Genomic_DNA"/>
</dbReference>
<dbReference type="InterPro" id="IPR016181">
    <property type="entry name" value="Acyl_CoA_acyltransferase"/>
</dbReference>
<dbReference type="Proteomes" id="UP000199445">
    <property type="component" value="Unassembled WGS sequence"/>
</dbReference>
<keyword evidence="2" id="KW-0012">Acyltransferase</keyword>
<accession>A0A1I3UWT5</accession>
<dbReference type="GO" id="GO:0016747">
    <property type="term" value="F:acyltransferase activity, transferring groups other than amino-acyl groups"/>
    <property type="evidence" value="ECO:0007669"/>
    <property type="project" value="InterPro"/>
</dbReference>
<evidence type="ECO:0000256" key="1">
    <source>
        <dbReference type="ARBA" id="ARBA00022679"/>
    </source>
</evidence>
<organism evidence="4 5">
    <name type="scientific">Marinobacter persicus</name>
    <dbReference type="NCBI Taxonomy" id="930118"/>
    <lineage>
        <taxon>Bacteria</taxon>
        <taxon>Pseudomonadati</taxon>
        <taxon>Pseudomonadota</taxon>
        <taxon>Gammaproteobacteria</taxon>
        <taxon>Pseudomonadales</taxon>
        <taxon>Marinobacteraceae</taxon>
        <taxon>Marinobacter</taxon>
    </lineage>
</organism>
<dbReference type="Gene3D" id="3.40.630.30">
    <property type="match status" value="1"/>
</dbReference>
<keyword evidence="5" id="KW-1185">Reference proteome</keyword>
<sequence length="157" mass="17905">MNLDGLIVREARDSDYRSLVALEQKVIDAERPYNASLKDKDAYYYDIEKLISDRDSRLVVGEVSGDIVATGYVQLRHSKPALDHDKHGYLGFMYVAEEYRGLGLNKVILQDLVSWGQQRGVVDFYLDVYAENNSAVRAYEKFGFRGSLLEMKLNLEG</sequence>
<evidence type="ECO:0000259" key="3">
    <source>
        <dbReference type="PROSITE" id="PS51186"/>
    </source>
</evidence>
<gene>
    <name evidence="4" type="ORF">SAMN05216429_1076</name>
</gene>
<keyword evidence="1" id="KW-0808">Transferase</keyword>
<dbReference type="InterPro" id="IPR000182">
    <property type="entry name" value="GNAT_dom"/>
</dbReference>
<dbReference type="PROSITE" id="PS51186">
    <property type="entry name" value="GNAT"/>
    <property type="match status" value="1"/>
</dbReference>
<keyword evidence="4" id="KW-0689">Ribosomal protein</keyword>
<dbReference type="Pfam" id="PF00583">
    <property type="entry name" value="Acetyltransf_1"/>
    <property type="match status" value="1"/>
</dbReference>
<dbReference type="AlphaFoldDB" id="A0A1I3UWT5"/>
<feature type="domain" description="N-acetyltransferase" evidence="3">
    <location>
        <begin position="6"/>
        <end position="157"/>
    </location>
</feature>
<dbReference type="InterPro" id="IPR050832">
    <property type="entry name" value="Bact_Acetyltransf"/>
</dbReference>
<name>A0A1I3UWT5_9GAMM</name>
<dbReference type="SUPFAM" id="SSF55729">
    <property type="entry name" value="Acyl-CoA N-acyltransferases (Nat)"/>
    <property type="match status" value="1"/>
</dbReference>
<dbReference type="CDD" id="cd04301">
    <property type="entry name" value="NAT_SF"/>
    <property type="match status" value="1"/>
</dbReference>
<evidence type="ECO:0000313" key="5">
    <source>
        <dbReference type="Proteomes" id="UP000199445"/>
    </source>
</evidence>
<dbReference type="GO" id="GO:0005840">
    <property type="term" value="C:ribosome"/>
    <property type="evidence" value="ECO:0007669"/>
    <property type="project" value="UniProtKB-KW"/>
</dbReference>
<reference evidence="4 5" key="1">
    <citation type="submission" date="2016-10" db="EMBL/GenBank/DDBJ databases">
        <authorList>
            <person name="de Groot N.N."/>
        </authorList>
    </citation>
    <scope>NUCLEOTIDE SEQUENCE [LARGE SCALE GENOMIC DNA]</scope>
    <source>
        <strain evidence="4 5">IBRC-M 10445</strain>
    </source>
</reference>
<evidence type="ECO:0000256" key="2">
    <source>
        <dbReference type="ARBA" id="ARBA00023315"/>
    </source>
</evidence>
<keyword evidence="4" id="KW-0687">Ribonucleoprotein</keyword>
<proteinExistence type="predicted"/>
<protein>
    <submittedName>
        <fullName evidence="4">Ribosomal protein S18 acetylase RimI</fullName>
    </submittedName>
</protein>